<dbReference type="PANTHER" id="PTHR42972:SF8">
    <property type="entry name" value="POLYHYDROXYBUTYRATE DEPOLYMERASE"/>
    <property type="match status" value="1"/>
</dbReference>
<protein>
    <submittedName>
        <fullName evidence="1">Esterase, PHB depolymerase family</fullName>
    </submittedName>
</protein>
<reference evidence="1 2" key="1">
    <citation type="submission" date="2015-09" db="EMBL/GenBank/DDBJ databases">
        <authorList>
            <consortium name="Swine Surveillance"/>
        </authorList>
    </citation>
    <scope>NUCLEOTIDE SEQUENCE [LARGE SCALE GENOMIC DNA]</scope>
    <source>
        <strain evidence="1 2">CECT 7648</strain>
    </source>
</reference>
<accession>A0A0P1G9Q9</accession>
<dbReference type="Proteomes" id="UP000054935">
    <property type="component" value="Unassembled WGS sequence"/>
</dbReference>
<dbReference type="STRING" id="441103.TRN7648_01895"/>
<keyword evidence="2" id="KW-1185">Reference proteome</keyword>
<organism evidence="1 2">
    <name type="scientific">Tropicibacter naphthalenivorans</name>
    <dbReference type="NCBI Taxonomy" id="441103"/>
    <lineage>
        <taxon>Bacteria</taxon>
        <taxon>Pseudomonadati</taxon>
        <taxon>Pseudomonadota</taxon>
        <taxon>Alphaproteobacteria</taxon>
        <taxon>Rhodobacterales</taxon>
        <taxon>Roseobacteraceae</taxon>
        <taxon>Tropicibacter</taxon>
    </lineage>
</organism>
<evidence type="ECO:0000313" key="1">
    <source>
        <dbReference type="EMBL" id="CUH78283.1"/>
    </source>
</evidence>
<dbReference type="RefSeq" id="WP_058247404.1">
    <property type="nucleotide sequence ID" value="NZ_CYSE01000003.1"/>
</dbReference>
<dbReference type="Gene3D" id="3.40.50.1820">
    <property type="entry name" value="alpha/beta hydrolase"/>
    <property type="match status" value="2"/>
</dbReference>
<proteinExistence type="predicted"/>
<dbReference type="AlphaFoldDB" id="A0A0P1G9Q9"/>
<dbReference type="OrthoDB" id="9767239at2"/>
<dbReference type="EMBL" id="CYSE01000003">
    <property type="protein sequence ID" value="CUH78283.1"/>
    <property type="molecule type" value="Genomic_DNA"/>
</dbReference>
<sequence length="352" mass="38312">MLDSTVSDLGSYQTQGKHSISGLSSGAFMTVQLHIAHSSSFVGAGVIAGGPYRAAETFRGAAMTVPTSCILNSLYIAMTPLTPATAPDTEKLLGMAQETEDIDDLAHVAGQRMYIFTGTRDTVVNQFAVRSTHAFYEALGVRGDAMMFVDDIEAGHSIITMNPEDNPLDANRPPYINKGEFIQSHELLRHIYGPLAAPADARKGDLIRFEQKDFVPKSLREASMAEFGYAYIPSRVASGEAQALGVHIALHGCKQGYAYVDFINGRADIRNQPPYGTRYVTSTGYLEIAEANDLIVLFPQVDGGDDNAVQNPEGCWDWWGYCSDDPNNPDYYSRSAVQIQALYAMLTRLTGG</sequence>
<dbReference type="InterPro" id="IPR029058">
    <property type="entry name" value="AB_hydrolase_fold"/>
</dbReference>
<dbReference type="PANTHER" id="PTHR42972">
    <property type="entry name" value="TOL-PAL SYSTEM PROTEIN TOLB"/>
    <property type="match status" value="1"/>
</dbReference>
<gene>
    <name evidence="1" type="ORF">TRN7648_01895</name>
</gene>
<dbReference type="SUPFAM" id="SSF53474">
    <property type="entry name" value="alpha/beta-Hydrolases"/>
    <property type="match status" value="1"/>
</dbReference>
<name>A0A0P1G9Q9_9RHOB</name>
<evidence type="ECO:0000313" key="2">
    <source>
        <dbReference type="Proteomes" id="UP000054935"/>
    </source>
</evidence>